<protein>
    <recommendedName>
        <fullName evidence="3">Aminotransferase-like plant mobile domain-containing protein</fullName>
    </recommendedName>
</protein>
<reference evidence="1 2" key="1">
    <citation type="submission" date="2024-01" db="EMBL/GenBank/DDBJ databases">
        <title>The genomes of 5 underutilized Papilionoideae crops provide insights into root nodulation and disease resistanc.</title>
        <authorList>
            <person name="Yuan L."/>
        </authorList>
    </citation>
    <scope>NUCLEOTIDE SEQUENCE [LARGE SCALE GENOMIC DNA]</scope>
    <source>
        <strain evidence="1">ZHUSHIDOU_FW_LH</strain>
        <tissue evidence="1">Leaf</tissue>
    </source>
</reference>
<organism evidence="1 2">
    <name type="scientific">Crotalaria pallida</name>
    <name type="common">Smooth rattlebox</name>
    <name type="synonym">Crotalaria striata</name>
    <dbReference type="NCBI Taxonomy" id="3830"/>
    <lineage>
        <taxon>Eukaryota</taxon>
        <taxon>Viridiplantae</taxon>
        <taxon>Streptophyta</taxon>
        <taxon>Embryophyta</taxon>
        <taxon>Tracheophyta</taxon>
        <taxon>Spermatophyta</taxon>
        <taxon>Magnoliopsida</taxon>
        <taxon>eudicotyledons</taxon>
        <taxon>Gunneridae</taxon>
        <taxon>Pentapetalae</taxon>
        <taxon>rosids</taxon>
        <taxon>fabids</taxon>
        <taxon>Fabales</taxon>
        <taxon>Fabaceae</taxon>
        <taxon>Papilionoideae</taxon>
        <taxon>50 kb inversion clade</taxon>
        <taxon>genistoids sensu lato</taxon>
        <taxon>core genistoids</taxon>
        <taxon>Crotalarieae</taxon>
        <taxon>Crotalaria</taxon>
    </lineage>
</organism>
<accession>A0AAN9EDP1</accession>
<evidence type="ECO:0000313" key="2">
    <source>
        <dbReference type="Proteomes" id="UP001372338"/>
    </source>
</evidence>
<dbReference type="Proteomes" id="UP001372338">
    <property type="component" value="Unassembled WGS sequence"/>
</dbReference>
<dbReference type="EMBL" id="JAYWIO010000006">
    <property type="protein sequence ID" value="KAK7255049.1"/>
    <property type="molecule type" value="Genomic_DNA"/>
</dbReference>
<comment type="caution">
    <text evidence="1">The sequence shown here is derived from an EMBL/GenBank/DDBJ whole genome shotgun (WGS) entry which is preliminary data.</text>
</comment>
<dbReference type="AlphaFoldDB" id="A0AAN9EDP1"/>
<proteinExistence type="predicted"/>
<evidence type="ECO:0000313" key="1">
    <source>
        <dbReference type="EMBL" id="KAK7255049.1"/>
    </source>
</evidence>
<evidence type="ECO:0008006" key="3">
    <source>
        <dbReference type="Google" id="ProtNLM"/>
    </source>
</evidence>
<keyword evidence="2" id="KW-1185">Reference proteome</keyword>
<name>A0AAN9EDP1_CROPI</name>
<sequence length="138" mass="16271">MDVQYRAHLESLRIDQVRWRSFVPEHRLVRPFEPISFYSGWLIVGKERVAYLPERDMRQLGHIQGIPCSPPLQCPDFEEIIDAWAHWNDHVVPPDSREQHMSISGEVVDGYLDWLHQYSHPYLLHTSRRVINPGILHG</sequence>
<gene>
    <name evidence="1" type="ORF">RIF29_28451</name>
</gene>